<evidence type="ECO:0000313" key="2">
    <source>
        <dbReference type="Proteomes" id="UP001595967"/>
    </source>
</evidence>
<reference evidence="2" key="1">
    <citation type="journal article" date="2019" name="Int. J. Syst. Evol. Microbiol.">
        <title>The Global Catalogue of Microorganisms (GCM) 10K type strain sequencing project: providing services to taxonomists for standard genome sequencing and annotation.</title>
        <authorList>
            <consortium name="The Broad Institute Genomics Platform"/>
            <consortium name="The Broad Institute Genome Sequencing Center for Infectious Disease"/>
            <person name="Wu L."/>
            <person name="Ma J."/>
        </authorList>
    </citation>
    <scope>NUCLEOTIDE SEQUENCE [LARGE SCALE GENOMIC DNA]</scope>
    <source>
        <strain evidence="2">JCM 11650</strain>
    </source>
</reference>
<evidence type="ECO:0000313" key="1">
    <source>
        <dbReference type="EMBL" id="MFC4621409.1"/>
    </source>
</evidence>
<organism evidence="1 2">
    <name type="scientific">Comamonas nitrativorans</name>
    <dbReference type="NCBI Taxonomy" id="108437"/>
    <lineage>
        <taxon>Bacteria</taxon>
        <taxon>Pseudomonadati</taxon>
        <taxon>Pseudomonadota</taxon>
        <taxon>Betaproteobacteria</taxon>
        <taxon>Burkholderiales</taxon>
        <taxon>Comamonadaceae</taxon>
        <taxon>Comamonas</taxon>
    </lineage>
</organism>
<dbReference type="EMBL" id="JBHSEW010000002">
    <property type="protein sequence ID" value="MFC4621409.1"/>
    <property type="molecule type" value="Genomic_DNA"/>
</dbReference>
<accession>A0ABV9GW92</accession>
<comment type="caution">
    <text evidence="1">The sequence shown here is derived from an EMBL/GenBank/DDBJ whole genome shotgun (WGS) entry which is preliminary data.</text>
</comment>
<proteinExistence type="predicted"/>
<keyword evidence="2" id="KW-1185">Reference proteome</keyword>
<dbReference type="RefSeq" id="WP_377724243.1">
    <property type="nucleotide sequence ID" value="NZ_JBHSEW010000002.1"/>
</dbReference>
<protein>
    <submittedName>
        <fullName evidence="1">Uncharacterized protein</fullName>
    </submittedName>
</protein>
<gene>
    <name evidence="1" type="ORF">ACFO3A_04190</name>
</gene>
<name>A0ABV9GW92_9BURK</name>
<sequence length="61" mass="6731">MFVIQSAETGKFLAPDSCGMPDWVMLLTDAGTVSDYETAAEMVIDHLDFDHKAIIINLNDL</sequence>
<dbReference type="Proteomes" id="UP001595967">
    <property type="component" value="Unassembled WGS sequence"/>
</dbReference>